<dbReference type="InParanoid" id="A0A1X7TEL6"/>
<dbReference type="STRING" id="400682.A0A1X7TEL6"/>
<dbReference type="GO" id="GO:0005829">
    <property type="term" value="C:cytosol"/>
    <property type="evidence" value="ECO:0007669"/>
    <property type="project" value="TreeGrafter"/>
</dbReference>
<dbReference type="InterPro" id="IPR001394">
    <property type="entry name" value="Peptidase_C19_UCH"/>
</dbReference>
<feature type="region of interest" description="Disordered" evidence="1">
    <location>
        <begin position="522"/>
        <end position="561"/>
    </location>
</feature>
<organism evidence="3">
    <name type="scientific">Amphimedon queenslandica</name>
    <name type="common">Sponge</name>
    <dbReference type="NCBI Taxonomy" id="400682"/>
    <lineage>
        <taxon>Eukaryota</taxon>
        <taxon>Metazoa</taxon>
        <taxon>Porifera</taxon>
        <taxon>Demospongiae</taxon>
        <taxon>Heteroscleromorpha</taxon>
        <taxon>Haplosclerida</taxon>
        <taxon>Niphatidae</taxon>
        <taxon>Amphimedon</taxon>
    </lineage>
</organism>
<dbReference type="Pfam" id="PF00443">
    <property type="entry name" value="UCH"/>
    <property type="match status" value="1"/>
</dbReference>
<reference evidence="3" key="1">
    <citation type="submission" date="2017-05" db="UniProtKB">
        <authorList>
            <consortium name="EnsemblMetazoa"/>
        </authorList>
    </citation>
    <scope>IDENTIFICATION</scope>
</reference>
<accession>A0A1X7TEL6</accession>
<dbReference type="EnsemblMetazoa" id="Aqu2.1.13056_001">
    <property type="protein sequence ID" value="Aqu2.1.13056_001"/>
    <property type="gene ID" value="Aqu2.1.13056"/>
</dbReference>
<dbReference type="PROSITE" id="PS50235">
    <property type="entry name" value="USP_3"/>
    <property type="match status" value="1"/>
</dbReference>
<dbReference type="InterPro" id="IPR028889">
    <property type="entry name" value="USP"/>
</dbReference>
<evidence type="ECO:0000256" key="1">
    <source>
        <dbReference type="SAM" id="MobiDB-lite"/>
    </source>
</evidence>
<evidence type="ECO:0000259" key="2">
    <source>
        <dbReference type="PROSITE" id="PS50235"/>
    </source>
</evidence>
<dbReference type="InterPro" id="IPR050164">
    <property type="entry name" value="Peptidase_C19"/>
</dbReference>
<dbReference type="PANTHER" id="PTHR24006">
    <property type="entry name" value="UBIQUITIN CARBOXYL-TERMINAL HYDROLASE"/>
    <property type="match status" value="1"/>
</dbReference>
<dbReference type="GO" id="GO:0004843">
    <property type="term" value="F:cysteine-type deubiquitinase activity"/>
    <property type="evidence" value="ECO:0007669"/>
    <property type="project" value="InterPro"/>
</dbReference>
<feature type="domain" description="USP" evidence="2">
    <location>
        <begin position="1"/>
        <end position="151"/>
    </location>
</feature>
<dbReference type="AlphaFoldDB" id="A0A1X7TEL6"/>
<feature type="compositionally biased region" description="Low complexity" evidence="1">
    <location>
        <begin position="532"/>
        <end position="546"/>
    </location>
</feature>
<proteinExistence type="predicted"/>
<dbReference type="OrthoDB" id="289038at2759"/>
<protein>
    <recommendedName>
        <fullName evidence="2">USP domain-containing protein</fullName>
    </recommendedName>
</protein>
<sequence>MLDLEPYTAEGITSREKGLGPSSPLIYNLTGIIVHQGQASAGHYYAFIKTKGKNTFMKATPLLHKATPTIPEEEEMETIQLHPLQEEEKEEEQWLKFNDTLVERFIIDEFTLETECFGGSVRSNSSDPVHTSHPESRVRHWNAYMLFYEAANEIKKTQDTRKEQDSPVTVVPTMSSEDNLSQLQELVTKGEKRGVFNDNIPSTIQRSVNTENLHFMQNRDVYCREYFEFIRNLTFCNDSLANVSLDPSGKECGRDLQGAKPPKRWSSLQVKEFSAVHSTLSLLVRNTNLSSFETETDSREIHSVNPYMIPSDIESLQNPSPGMHQILFSVEMSRAFIQECCSTLRDCDASTADAISHMICYCCYCNQSFSACIIEELQNNISTVPPNELKSYFKALTEVLLIEDSLQSKRIQFTLAGGKYKPELSIFKTIQTSSESKRIYQGIKFIVGLANRCFKARDFILAQGEQLQTAVSWLRRKINDHSWSHASAFSFSNESSTSKIFQRTISAQDTLDEANALLNELEARDSRAPNPSLTTTSTTSSSSSFKSSRESGNTPGGNIEG</sequence>
<dbReference type="Gene3D" id="3.90.70.10">
    <property type="entry name" value="Cysteine proteinases"/>
    <property type="match status" value="1"/>
</dbReference>
<dbReference type="SUPFAM" id="SSF54001">
    <property type="entry name" value="Cysteine proteinases"/>
    <property type="match status" value="1"/>
</dbReference>
<dbReference type="GO" id="GO:0005634">
    <property type="term" value="C:nucleus"/>
    <property type="evidence" value="ECO:0007669"/>
    <property type="project" value="TreeGrafter"/>
</dbReference>
<name>A0A1X7TEL6_AMPQE</name>
<dbReference type="GO" id="GO:0016579">
    <property type="term" value="P:protein deubiquitination"/>
    <property type="evidence" value="ECO:0007669"/>
    <property type="project" value="InterPro"/>
</dbReference>
<dbReference type="InterPro" id="IPR018200">
    <property type="entry name" value="USP_CS"/>
</dbReference>
<dbReference type="PANTHER" id="PTHR24006:SF943">
    <property type="entry name" value="UBIQUITIN CARBOXYL-TERMINAL HYDROLASE PUF"/>
    <property type="match status" value="1"/>
</dbReference>
<evidence type="ECO:0000313" key="3">
    <source>
        <dbReference type="EnsemblMetazoa" id="Aqu2.1.13056_001"/>
    </source>
</evidence>
<dbReference type="InterPro" id="IPR038765">
    <property type="entry name" value="Papain-like_cys_pep_sf"/>
</dbReference>
<dbReference type="PROSITE" id="PS00973">
    <property type="entry name" value="USP_2"/>
    <property type="match status" value="1"/>
</dbReference>